<gene>
    <name evidence="1" type="ORF">ANCDUO_25141</name>
</gene>
<name>A0A0C2C571_9BILA</name>
<organism evidence="1 2">
    <name type="scientific">Ancylostoma duodenale</name>
    <dbReference type="NCBI Taxonomy" id="51022"/>
    <lineage>
        <taxon>Eukaryota</taxon>
        <taxon>Metazoa</taxon>
        <taxon>Ecdysozoa</taxon>
        <taxon>Nematoda</taxon>
        <taxon>Chromadorea</taxon>
        <taxon>Rhabditida</taxon>
        <taxon>Rhabditina</taxon>
        <taxon>Rhabditomorpha</taxon>
        <taxon>Strongyloidea</taxon>
        <taxon>Ancylostomatidae</taxon>
        <taxon>Ancylostomatinae</taxon>
        <taxon>Ancylostoma</taxon>
    </lineage>
</organism>
<keyword evidence="2" id="KW-1185">Reference proteome</keyword>
<dbReference type="AlphaFoldDB" id="A0A0C2C571"/>
<accession>A0A0C2C571</accession>
<dbReference type="EMBL" id="KN775298">
    <property type="protein sequence ID" value="KIH44827.1"/>
    <property type="molecule type" value="Genomic_DNA"/>
</dbReference>
<protein>
    <submittedName>
        <fullName evidence="1">Uncharacterized protein</fullName>
    </submittedName>
</protein>
<evidence type="ECO:0000313" key="2">
    <source>
        <dbReference type="Proteomes" id="UP000054047"/>
    </source>
</evidence>
<proteinExistence type="predicted"/>
<evidence type="ECO:0000313" key="1">
    <source>
        <dbReference type="EMBL" id="KIH44827.1"/>
    </source>
</evidence>
<reference evidence="1 2" key="1">
    <citation type="submission" date="2013-12" db="EMBL/GenBank/DDBJ databases">
        <title>Draft genome of the parsitic nematode Ancylostoma duodenale.</title>
        <authorList>
            <person name="Mitreva M."/>
        </authorList>
    </citation>
    <scope>NUCLEOTIDE SEQUENCE [LARGE SCALE GENOMIC DNA]</scope>
    <source>
        <strain evidence="1 2">Zhejiang</strain>
    </source>
</reference>
<dbReference type="OrthoDB" id="331763at2759"/>
<dbReference type="Proteomes" id="UP000054047">
    <property type="component" value="Unassembled WGS sequence"/>
</dbReference>
<sequence length="93" mass="10338">MVRNPCLLEGPGPTAKKYRKKTRTDIFMSLLDLRCAATTQGTIITQGVGVARSDQDDYNKQEIVEGRLKAYAQKKPFELGPIIKCSVILDVKP</sequence>